<proteinExistence type="predicted"/>
<evidence type="ECO:0000313" key="8">
    <source>
        <dbReference type="Proteomes" id="UP000595374"/>
    </source>
</evidence>
<keyword evidence="4" id="KW-0804">Transcription</keyword>
<organism evidence="7 8">
    <name type="scientific">Brevibacterium casei</name>
    <dbReference type="NCBI Taxonomy" id="33889"/>
    <lineage>
        <taxon>Bacteria</taxon>
        <taxon>Bacillati</taxon>
        <taxon>Actinomycetota</taxon>
        <taxon>Actinomycetes</taxon>
        <taxon>Micrococcales</taxon>
        <taxon>Brevibacteriaceae</taxon>
        <taxon>Brevibacterium</taxon>
    </lineage>
</organism>
<dbReference type="InterPro" id="IPR010982">
    <property type="entry name" value="Lambda_DNA-bd_dom_sf"/>
</dbReference>
<dbReference type="Gene3D" id="1.10.260.40">
    <property type="entry name" value="lambda repressor-like DNA-binding domains"/>
    <property type="match status" value="1"/>
</dbReference>
<dbReference type="PROSITE" id="PS00356">
    <property type="entry name" value="HTH_LACI_1"/>
    <property type="match status" value="1"/>
</dbReference>
<evidence type="ECO:0000256" key="4">
    <source>
        <dbReference type="ARBA" id="ARBA00023163"/>
    </source>
</evidence>
<dbReference type="SMART" id="SM00354">
    <property type="entry name" value="HTH_LACI"/>
    <property type="match status" value="1"/>
</dbReference>
<dbReference type="PANTHER" id="PTHR30146">
    <property type="entry name" value="LACI-RELATED TRANSCRIPTIONAL REPRESSOR"/>
    <property type="match status" value="1"/>
</dbReference>
<dbReference type="SUPFAM" id="SSF53822">
    <property type="entry name" value="Periplasmic binding protein-like I"/>
    <property type="match status" value="1"/>
</dbReference>
<protein>
    <submittedName>
        <fullName evidence="7">LacI family DNA-binding transcriptional regulator</fullName>
    </submittedName>
</protein>
<dbReference type="Proteomes" id="UP000595374">
    <property type="component" value="Chromosome"/>
</dbReference>
<gene>
    <name evidence="7" type="ORF">I6H47_04970</name>
</gene>
<evidence type="ECO:0000256" key="5">
    <source>
        <dbReference type="SAM" id="MobiDB-lite"/>
    </source>
</evidence>
<dbReference type="EMBL" id="CP065989">
    <property type="protein sequence ID" value="QQB15308.1"/>
    <property type="molecule type" value="Genomic_DNA"/>
</dbReference>
<accession>A0A7T4DJX1</accession>
<dbReference type="Pfam" id="PF00356">
    <property type="entry name" value="LacI"/>
    <property type="match status" value="1"/>
</dbReference>
<feature type="region of interest" description="Disordered" evidence="5">
    <location>
        <begin position="320"/>
        <end position="353"/>
    </location>
</feature>
<dbReference type="PANTHER" id="PTHR30146:SF151">
    <property type="entry name" value="HTH-TYPE TRANSCRIPTIONAL REPRESSOR CYTR"/>
    <property type="match status" value="1"/>
</dbReference>
<sequence>MSAPTRRPRATIADVAREAGVSRTTVSHALNGLGKVNPQTRERVRAVAEALDYRPSVRAQGLRKGRSRAVALLSSMPAAVSAGPSQLGFFTELAMSCARTALLSGYVFVLAPPADGDSPVDRLDIDGAILLEPEADDPIAAALTARGIPFVTIDGPEAVDSPQARASVDLHHTQTATLLIDHLIAQGAQAPALIVGTSDRGAQVAARDVYLSAAAAHGFTPIIAEADEADGEDGGARAAAEVLADHPRIDALLVPIDTFAAGAVRAAAEAGRRVGSDLLIATRYDGLRARTSTPPLTAVHLGLDAVAQSAVESLLSVLDAEPEEASEPATAEPPAPTLIPRASTAGGMSAGGA</sequence>
<dbReference type="SUPFAM" id="SSF47413">
    <property type="entry name" value="lambda repressor-like DNA-binding domains"/>
    <property type="match status" value="1"/>
</dbReference>
<dbReference type="InterPro" id="IPR046335">
    <property type="entry name" value="LacI/GalR-like_sensor"/>
</dbReference>
<dbReference type="Gene3D" id="3.40.50.2300">
    <property type="match status" value="2"/>
</dbReference>
<dbReference type="GO" id="GO:0000976">
    <property type="term" value="F:transcription cis-regulatory region binding"/>
    <property type="evidence" value="ECO:0007669"/>
    <property type="project" value="TreeGrafter"/>
</dbReference>
<evidence type="ECO:0000313" key="7">
    <source>
        <dbReference type="EMBL" id="QQB15308.1"/>
    </source>
</evidence>
<dbReference type="InterPro" id="IPR000843">
    <property type="entry name" value="HTH_LacI"/>
</dbReference>
<evidence type="ECO:0000259" key="6">
    <source>
        <dbReference type="PROSITE" id="PS50932"/>
    </source>
</evidence>
<dbReference type="PROSITE" id="PS50932">
    <property type="entry name" value="HTH_LACI_2"/>
    <property type="match status" value="1"/>
</dbReference>
<evidence type="ECO:0000256" key="1">
    <source>
        <dbReference type="ARBA" id="ARBA00022491"/>
    </source>
</evidence>
<dbReference type="PRINTS" id="PR00036">
    <property type="entry name" value="HTHLACI"/>
</dbReference>
<dbReference type="GO" id="GO:0003700">
    <property type="term" value="F:DNA-binding transcription factor activity"/>
    <property type="evidence" value="ECO:0007669"/>
    <property type="project" value="TreeGrafter"/>
</dbReference>
<evidence type="ECO:0000256" key="3">
    <source>
        <dbReference type="ARBA" id="ARBA00023125"/>
    </source>
</evidence>
<dbReference type="RefSeq" id="WP_198500328.1">
    <property type="nucleotide sequence ID" value="NZ_CP065989.1"/>
</dbReference>
<dbReference type="InterPro" id="IPR028082">
    <property type="entry name" value="Peripla_BP_I"/>
</dbReference>
<dbReference type="CDD" id="cd01392">
    <property type="entry name" value="HTH_LacI"/>
    <property type="match status" value="1"/>
</dbReference>
<keyword evidence="1" id="KW-0678">Repressor</keyword>
<evidence type="ECO:0000256" key="2">
    <source>
        <dbReference type="ARBA" id="ARBA00023015"/>
    </source>
</evidence>
<name>A0A7T4DJX1_9MICO</name>
<dbReference type="AlphaFoldDB" id="A0A7T4DJX1"/>
<keyword evidence="3 7" id="KW-0238">DNA-binding</keyword>
<reference evidence="7 8" key="1">
    <citation type="submission" date="2020-12" db="EMBL/GenBank/DDBJ databases">
        <title>FDA dAtabase for Regulatory Grade micrObial Sequences (FDA-ARGOS): Supporting development and validation of Infectious Disease Dx tests.</title>
        <authorList>
            <person name="Sproer C."/>
            <person name="Gronow S."/>
            <person name="Severitt S."/>
            <person name="Schroder I."/>
            <person name="Tallon L."/>
            <person name="Sadzewicz L."/>
            <person name="Zhao X."/>
            <person name="Boylan J."/>
            <person name="Ott S."/>
            <person name="Bowen H."/>
            <person name="Vavikolanu K."/>
            <person name="Mehta A."/>
            <person name="Aluvathingal J."/>
            <person name="Nadendla S."/>
            <person name="Lowell S."/>
            <person name="Myers T."/>
            <person name="Yan Y."/>
            <person name="Sichtig H."/>
        </authorList>
    </citation>
    <scope>NUCLEOTIDE SEQUENCE [LARGE SCALE GENOMIC DNA]</scope>
    <source>
        <strain evidence="7 8">FDAARGOS_990</strain>
    </source>
</reference>
<keyword evidence="2" id="KW-0805">Transcription regulation</keyword>
<feature type="domain" description="HTH lacI-type" evidence="6">
    <location>
        <begin position="10"/>
        <end position="64"/>
    </location>
</feature>
<dbReference type="Pfam" id="PF13377">
    <property type="entry name" value="Peripla_BP_3"/>
    <property type="match status" value="1"/>
</dbReference>